<evidence type="ECO:0008006" key="3">
    <source>
        <dbReference type="Google" id="ProtNLM"/>
    </source>
</evidence>
<dbReference type="PANTHER" id="PTHR43845:SF1">
    <property type="entry name" value="BLR5969 PROTEIN"/>
    <property type="match status" value="1"/>
</dbReference>
<dbReference type="STRING" id="1220583.GOACH_24_00030"/>
<evidence type="ECO:0000313" key="2">
    <source>
        <dbReference type="Proteomes" id="UP000010988"/>
    </source>
</evidence>
<reference evidence="1 2" key="1">
    <citation type="submission" date="2012-12" db="EMBL/GenBank/DDBJ databases">
        <title>Whole genome shotgun sequence of Gordonia aichiensis NBRC 108223.</title>
        <authorList>
            <person name="Isaki-Nakamura S."/>
            <person name="Hosoyama A."/>
            <person name="Tsuchikane K."/>
            <person name="Ando Y."/>
            <person name="Baba S."/>
            <person name="Ohji S."/>
            <person name="Hamada M."/>
            <person name="Tamura T."/>
            <person name="Yamazoe A."/>
            <person name="Yamazaki S."/>
            <person name="Fujita N."/>
        </authorList>
    </citation>
    <scope>NUCLEOTIDE SEQUENCE [LARGE SCALE GENOMIC DNA]</scope>
    <source>
        <strain evidence="1 2">NBRC 108223</strain>
    </source>
</reference>
<dbReference type="RefSeq" id="WP_005178091.1">
    <property type="nucleotide sequence ID" value="NZ_BANR01000024.1"/>
</dbReference>
<dbReference type="Gene3D" id="3.40.50.12780">
    <property type="entry name" value="N-terminal domain of ligase-like"/>
    <property type="match status" value="1"/>
</dbReference>
<dbReference type="EMBL" id="BANR01000024">
    <property type="protein sequence ID" value="GAC50382.1"/>
    <property type="molecule type" value="Genomic_DNA"/>
</dbReference>
<name>L7KQZ4_9ACTN</name>
<dbReference type="InterPro" id="IPR042099">
    <property type="entry name" value="ANL_N_sf"/>
</dbReference>
<gene>
    <name evidence="1" type="ORF">GOACH_24_00030</name>
</gene>
<keyword evidence="2" id="KW-1185">Reference proteome</keyword>
<protein>
    <recommendedName>
        <fullName evidence="3">Phenylacetate-coenzyme A ligase</fullName>
    </recommendedName>
</protein>
<dbReference type="PANTHER" id="PTHR43845">
    <property type="entry name" value="BLR5969 PROTEIN"/>
    <property type="match status" value="1"/>
</dbReference>
<evidence type="ECO:0000313" key="1">
    <source>
        <dbReference type="EMBL" id="GAC50382.1"/>
    </source>
</evidence>
<proteinExistence type="predicted"/>
<dbReference type="eggNOG" id="COG1541">
    <property type="taxonomic scope" value="Bacteria"/>
</dbReference>
<organism evidence="1 2">
    <name type="scientific">Gordonia aichiensis NBRC 108223</name>
    <dbReference type="NCBI Taxonomy" id="1220583"/>
    <lineage>
        <taxon>Bacteria</taxon>
        <taxon>Bacillati</taxon>
        <taxon>Actinomycetota</taxon>
        <taxon>Actinomycetes</taxon>
        <taxon>Mycobacteriales</taxon>
        <taxon>Gordoniaceae</taxon>
        <taxon>Gordonia</taxon>
    </lineage>
</organism>
<accession>L7KQZ4</accession>
<dbReference type="SUPFAM" id="SSF56801">
    <property type="entry name" value="Acetyl-CoA synthetase-like"/>
    <property type="match status" value="1"/>
</dbReference>
<dbReference type="Proteomes" id="UP000010988">
    <property type="component" value="Unassembled WGS sequence"/>
</dbReference>
<sequence length="477" mass="52206">MNPLMTTTTPDLDHAISLANRALAHVPAYQEHVQTHGLDGRRVQTAREFATLPVTTKLNYLRRRSLSGLVWDGDIAGAGTWSATSGSTGGPTFFPRDCSAAKESVEIYGRILSENFEVGDRSTLVIVCFAMGTWIGGTYSYQAVLGLRARGHRVSATTPGIDVRAAVKNLSELAPYYEKVVIAGYPPLVKDILDQAPDSALAQDISILLAGEAITETWRDHVLRRIGRAGQFRRVCVMYGTAEAGVMGHETPFTIALRRSGLLGTEMGKLLFGAESRTLPTFVEFNPMRLFTEVDADGYLLFTIDSTLPLIRYRINDTGKVFTGRELGVLLQRCPHADLAEAVDPDAGYIVLTGRPDVATTFYSSNIYPRDLVPAFENPSVANMITNKFRASGLPDGDHQPVLRIDVELAAGVMSPGQDLPEELSRLCRASLRANNEEFRALDDERDDDRCHPRITLHAYGTGPFGSDVKQTYVVVA</sequence>
<comment type="caution">
    <text evidence="1">The sequence shown here is derived from an EMBL/GenBank/DDBJ whole genome shotgun (WGS) entry which is preliminary data.</text>
</comment>
<dbReference type="AlphaFoldDB" id="L7KQZ4"/>